<feature type="transmembrane region" description="Helical" evidence="6">
    <location>
        <begin position="80"/>
        <end position="99"/>
    </location>
</feature>
<feature type="transmembrane region" description="Helical" evidence="6">
    <location>
        <begin position="41"/>
        <end position="60"/>
    </location>
</feature>
<dbReference type="PANTHER" id="PTHR38459">
    <property type="entry name" value="PROPHAGE BACTOPRENOL-LINKED GLUCOSE TRANSLOCASE HOMOLOG"/>
    <property type="match status" value="1"/>
</dbReference>
<organism evidence="8 9">
    <name type="scientific">Acidovorax delafieldii</name>
    <name type="common">Pseudomonas delafieldii</name>
    <dbReference type="NCBI Taxonomy" id="47920"/>
    <lineage>
        <taxon>Bacteria</taxon>
        <taxon>Pseudomonadati</taxon>
        <taxon>Pseudomonadota</taxon>
        <taxon>Betaproteobacteria</taxon>
        <taxon>Burkholderiales</taxon>
        <taxon>Comamonadaceae</taxon>
        <taxon>Acidovorax</taxon>
    </lineage>
</organism>
<evidence type="ECO:0000313" key="8">
    <source>
        <dbReference type="EMBL" id="TWG40864.1"/>
    </source>
</evidence>
<comment type="caution">
    <text evidence="8">The sequence shown here is derived from an EMBL/GenBank/DDBJ whole genome shotgun (WGS) entry which is preliminary data.</text>
</comment>
<feature type="transmembrane region" description="Helical" evidence="6">
    <location>
        <begin position="105"/>
        <end position="124"/>
    </location>
</feature>
<dbReference type="AlphaFoldDB" id="A0A561XXL5"/>
<dbReference type="InterPro" id="IPR051401">
    <property type="entry name" value="GtrA_CellWall_Glycosyl"/>
</dbReference>
<dbReference type="GO" id="GO:0000271">
    <property type="term" value="P:polysaccharide biosynthetic process"/>
    <property type="evidence" value="ECO:0007669"/>
    <property type="project" value="InterPro"/>
</dbReference>
<evidence type="ECO:0000256" key="6">
    <source>
        <dbReference type="SAM" id="Phobius"/>
    </source>
</evidence>
<keyword evidence="3 6" id="KW-0812">Transmembrane</keyword>
<dbReference type="Proteomes" id="UP000321485">
    <property type="component" value="Unassembled WGS sequence"/>
</dbReference>
<dbReference type="PANTHER" id="PTHR38459:SF1">
    <property type="entry name" value="PROPHAGE BACTOPRENOL-LINKED GLUCOSE TRANSLOCASE HOMOLOG"/>
    <property type="match status" value="1"/>
</dbReference>
<dbReference type="RefSeq" id="WP_056743831.1">
    <property type="nucleotide sequence ID" value="NZ_VJWE01000003.1"/>
</dbReference>
<evidence type="ECO:0000256" key="2">
    <source>
        <dbReference type="ARBA" id="ARBA00009399"/>
    </source>
</evidence>
<protein>
    <submittedName>
        <fullName evidence="8">Putative flippase GtrA</fullName>
    </submittedName>
</protein>
<comment type="subcellular location">
    <subcellularLocation>
        <location evidence="1">Membrane</location>
        <topology evidence="1">Multi-pass membrane protein</topology>
    </subcellularLocation>
</comment>
<evidence type="ECO:0000256" key="1">
    <source>
        <dbReference type="ARBA" id="ARBA00004141"/>
    </source>
</evidence>
<evidence type="ECO:0000313" key="9">
    <source>
        <dbReference type="Proteomes" id="UP000321485"/>
    </source>
</evidence>
<comment type="similarity">
    <text evidence="2">Belongs to the GtrA family.</text>
</comment>
<evidence type="ECO:0000256" key="5">
    <source>
        <dbReference type="ARBA" id="ARBA00023136"/>
    </source>
</evidence>
<proteinExistence type="inferred from homology"/>
<keyword evidence="4 6" id="KW-1133">Transmembrane helix</keyword>
<dbReference type="EMBL" id="VJWE01000003">
    <property type="protein sequence ID" value="TWG40864.1"/>
    <property type="molecule type" value="Genomic_DNA"/>
</dbReference>
<dbReference type="GO" id="GO:0005886">
    <property type="term" value="C:plasma membrane"/>
    <property type="evidence" value="ECO:0007669"/>
    <property type="project" value="TreeGrafter"/>
</dbReference>
<name>A0A561XXL5_ACIDE</name>
<feature type="transmembrane region" description="Helical" evidence="6">
    <location>
        <begin position="14"/>
        <end position="35"/>
    </location>
</feature>
<keyword evidence="5 6" id="KW-0472">Membrane</keyword>
<accession>A0A561XXL5</accession>
<dbReference type="Pfam" id="PF04138">
    <property type="entry name" value="GtrA_DPMS_TM"/>
    <property type="match status" value="1"/>
</dbReference>
<evidence type="ECO:0000256" key="3">
    <source>
        <dbReference type="ARBA" id="ARBA00022692"/>
    </source>
</evidence>
<reference evidence="8 9" key="1">
    <citation type="journal article" date="2015" name="Stand. Genomic Sci.">
        <title>Genomic Encyclopedia of Bacterial and Archaeal Type Strains, Phase III: the genomes of soil and plant-associated and newly described type strains.</title>
        <authorList>
            <person name="Whitman W.B."/>
            <person name="Woyke T."/>
            <person name="Klenk H.P."/>
            <person name="Zhou Y."/>
            <person name="Lilburn T.G."/>
            <person name="Beck B.J."/>
            <person name="De Vos P."/>
            <person name="Vandamme P."/>
            <person name="Eisen J.A."/>
            <person name="Garrity G."/>
            <person name="Hugenholtz P."/>
            <person name="Kyrpides N.C."/>
        </authorList>
    </citation>
    <scope>NUCLEOTIDE SEQUENCE [LARGE SCALE GENOMIC DNA]</scope>
    <source>
        <strain evidence="8 9">DSM 64</strain>
    </source>
</reference>
<dbReference type="GeneID" id="301983046"/>
<gene>
    <name evidence="8" type="ORF">ATF69_0370</name>
</gene>
<evidence type="ECO:0000256" key="4">
    <source>
        <dbReference type="ARBA" id="ARBA00022989"/>
    </source>
</evidence>
<feature type="domain" description="GtrA/DPMS transmembrane" evidence="7">
    <location>
        <begin position="16"/>
        <end position="128"/>
    </location>
</feature>
<sequence>MTFRIAPDSLSSKIAKFSGIGVINTLIHTAIVVLFVERLGAHPSLANAIAFMAANIFSYWANRRWNFKTAASLGQYGRFLLVSLAGLAITVLVSGLAAWAGWHYLVGLGMVFVALPALTFLLHWRWTFKH</sequence>
<evidence type="ECO:0000259" key="7">
    <source>
        <dbReference type="Pfam" id="PF04138"/>
    </source>
</evidence>
<dbReference type="InterPro" id="IPR007267">
    <property type="entry name" value="GtrA_DPMS_TM"/>
</dbReference>